<dbReference type="Gene3D" id="2.40.160.160">
    <property type="entry name" value="Inverse autotransporter, beta-domain"/>
    <property type="match status" value="1"/>
</dbReference>
<evidence type="ECO:0000313" key="4">
    <source>
        <dbReference type="Proteomes" id="UP000325286"/>
    </source>
</evidence>
<dbReference type="Pfam" id="PF11924">
    <property type="entry name" value="IAT_beta"/>
    <property type="match status" value="1"/>
</dbReference>
<dbReference type="AlphaFoldDB" id="A0A5B9QVW8"/>
<protein>
    <recommendedName>
        <fullName evidence="2">Inverse autotransporter beta-domain domain-containing protein</fullName>
    </recommendedName>
</protein>
<keyword evidence="1" id="KW-0732">Signal</keyword>
<dbReference type="RefSeq" id="WP_068139055.1">
    <property type="nucleotide sequence ID" value="NZ_CP042914.1"/>
</dbReference>
<accession>A0A5B9QVW8</accession>
<dbReference type="EMBL" id="CP042914">
    <property type="protein sequence ID" value="QEG43194.1"/>
    <property type="molecule type" value="Genomic_DNA"/>
</dbReference>
<reference evidence="3 4" key="1">
    <citation type="submission" date="2019-08" db="EMBL/GenBank/DDBJ databases">
        <title>Deep-cultivation of Planctomycetes and their phenomic and genomic characterization uncovers novel biology.</title>
        <authorList>
            <person name="Wiegand S."/>
            <person name="Jogler M."/>
            <person name="Boedeker C."/>
            <person name="Pinto D."/>
            <person name="Vollmers J."/>
            <person name="Rivas-Marin E."/>
            <person name="Kohn T."/>
            <person name="Peeters S.H."/>
            <person name="Heuer A."/>
            <person name="Rast P."/>
            <person name="Oberbeckmann S."/>
            <person name="Bunk B."/>
            <person name="Jeske O."/>
            <person name="Meyerdierks A."/>
            <person name="Storesund J.E."/>
            <person name="Kallscheuer N."/>
            <person name="Luecker S."/>
            <person name="Lage O.M."/>
            <person name="Pohl T."/>
            <person name="Merkel B.J."/>
            <person name="Hornburger P."/>
            <person name="Mueller R.-W."/>
            <person name="Bruemmer F."/>
            <person name="Labrenz M."/>
            <person name="Spormann A.M."/>
            <person name="Op den Camp H."/>
            <person name="Overmann J."/>
            <person name="Amann R."/>
            <person name="Jetten M.S.M."/>
            <person name="Mascher T."/>
            <person name="Medema M.H."/>
            <person name="Devos D.P."/>
            <person name="Kaster A.-K."/>
            <person name="Ovreas L."/>
            <person name="Rohde M."/>
            <person name="Galperin M.Y."/>
            <person name="Jogler C."/>
        </authorList>
    </citation>
    <scope>NUCLEOTIDE SEQUENCE [LARGE SCALE GENOMIC DNA]</scope>
    <source>
        <strain evidence="3 4">UC8</strain>
    </source>
</reference>
<dbReference type="OrthoDB" id="8320584at2"/>
<feature type="chain" id="PRO_5022889562" description="Inverse autotransporter beta-domain domain-containing protein" evidence="1">
    <location>
        <begin position="22"/>
        <end position="720"/>
    </location>
</feature>
<dbReference type="Proteomes" id="UP000325286">
    <property type="component" value="Chromosome"/>
</dbReference>
<dbReference type="PROSITE" id="PS51257">
    <property type="entry name" value="PROKAR_LIPOPROTEIN"/>
    <property type="match status" value="1"/>
</dbReference>
<sequence precursor="true">MTRIVRALGSLATFICIVFTACNCSDGNDLWGSHVEVEGAAGDDSERGQMNFFVPIFQHQNSLAFADFRASFDDNAESEGNWGLAYRTVVDNSLIFGINGYFDYRNTRFDNKFSQGGFGLETLTKNRGARFNAYFPEDGLQAAGAGSGTPVAVLVNDNIFIAGAGSNEAAFRGFDADVEQLLWYRDRSGNSRSGWSVSGNSAPASELWASAGMYHFAATESGFDDITGPRLRTELRLFDVPYLGNDSRVVVAGQYQYDDVRGSQGSGMLAVRIPLGNKQRRKRSRLNWLARRMVDTIRRDPQIVTDTSGSDGMERAINAESGQPIEGAVVIDANTVNPGDVIENAGEGAVIIVDGSAGTVTVPKWDGMSVLGTEVSSGQTIVGGGSVLPLRGASSGVLVAYNTPGSRPLINGTFSGNGIRDFQIRGVDLSVTDDSFGPIFLPNSELLLDDVNLTYTATSISSNGAVAVFGSSFGGSTPQPTELIIRNSRVEAIGIQANAIDFSGGTIDISDSQLISSGGGLFPGAALFLRSEYDATVRNTTLTADSGALRFSTSGGLTTEPSRLRFFGGSIDGGAGTGVNGLTIGNASSRALVLFDGTTITSGQQSIWLYDSDGGGTVFQGTMDVTVRNSNLTAGAGFAEIDVFSDSFLPGVFNLDIANNTLDGGNGSIHLEDETAGNIRVFQSAPGSGADGLDALNGIPTGNVTTSGGILFDQPAPTLP</sequence>
<feature type="domain" description="Inverse autotransporter beta-domain" evidence="2">
    <location>
        <begin position="46"/>
        <end position="137"/>
    </location>
</feature>
<dbReference type="InterPro" id="IPR038177">
    <property type="entry name" value="IAT_beta_sf"/>
</dbReference>
<evidence type="ECO:0000313" key="3">
    <source>
        <dbReference type="EMBL" id="QEG43194.1"/>
    </source>
</evidence>
<organism evidence="3 4">
    <name type="scientific">Roseimaritima ulvae</name>
    <dbReference type="NCBI Taxonomy" id="980254"/>
    <lineage>
        <taxon>Bacteria</taxon>
        <taxon>Pseudomonadati</taxon>
        <taxon>Planctomycetota</taxon>
        <taxon>Planctomycetia</taxon>
        <taxon>Pirellulales</taxon>
        <taxon>Pirellulaceae</taxon>
        <taxon>Roseimaritima</taxon>
    </lineage>
</organism>
<dbReference type="KEGG" id="rul:UC8_52390"/>
<dbReference type="InterPro" id="IPR024519">
    <property type="entry name" value="IAT_beta"/>
</dbReference>
<proteinExistence type="predicted"/>
<name>A0A5B9QVW8_9BACT</name>
<gene>
    <name evidence="3" type="ORF">UC8_52390</name>
</gene>
<evidence type="ECO:0000256" key="1">
    <source>
        <dbReference type="SAM" id="SignalP"/>
    </source>
</evidence>
<evidence type="ECO:0000259" key="2">
    <source>
        <dbReference type="Pfam" id="PF11924"/>
    </source>
</evidence>
<feature type="signal peptide" evidence="1">
    <location>
        <begin position="1"/>
        <end position="21"/>
    </location>
</feature>
<keyword evidence="4" id="KW-1185">Reference proteome</keyword>